<dbReference type="PANTHER" id="PTHR24221:SF654">
    <property type="entry name" value="ATP-BINDING CASSETTE SUB-FAMILY B MEMBER 6"/>
    <property type="match status" value="1"/>
</dbReference>
<dbReference type="GO" id="GO:0016887">
    <property type="term" value="F:ATP hydrolysis activity"/>
    <property type="evidence" value="ECO:0007669"/>
    <property type="project" value="InterPro"/>
</dbReference>
<evidence type="ECO:0000313" key="16">
    <source>
        <dbReference type="Proteomes" id="UP000320475"/>
    </source>
</evidence>
<dbReference type="Pfam" id="PF00005">
    <property type="entry name" value="ABC_tran"/>
    <property type="match status" value="1"/>
</dbReference>
<dbReference type="Pfam" id="PF00664">
    <property type="entry name" value="ABC_membrane"/>
    <property type="match status" value="1"/>
</dbReference>
<gene>
    <name evidence="14" type="ORF">SeLEV6574_g07451</name>
    <name evidence="13" type="ORF">SeMB42_g07087</name>
</gene>
<protein>
    <submittedName>
        <fullName evidence="14">Uncharacterized protein</fullName>
    </submittedName>
</protein>
<dbReference type="SUPFAM" id="SSF52540">
    <property type="entry name" value="P-loop containing nucleoside triphosphate hydrolases"/>
    <property type="match status" value="1"/>
</dbReference>
<feature type="transmembrane region" description="Helical" evidence="10">
    <location>
        <begin position="468"/>
        <end position="490"/>
    </location>
</feature>
<organism evidence="14 16">
    <name type="scientific">Synchytrium endobioticum</name>
    <dbReference type="NCBI Taxonomy" id="286115"/>
    <lineage>
        <taxon>Eukaryota</taxon>
        <taxon>Fungi</taxon>
        <taxon>Fungi incertae sedis</taxon>
        <taxon>Chytridiomycota</taxon>
        <taxon>Chytridiomycota incertae sedis</taxon>
        <taxon>Chytridiomycetes</taxon>
        <taxon>Synchytriales</taxon>
        <taxon>Synchytriaceae</taxon>
        <taxon>Synchytrium</taxon>
    </lineage>
</organism>
<feature type="transmembrane region" description="Helical" evidence="10">
    <location>
        <begin position="82"/>
        <end position="101"/>
    </location>
</feature>
<evidence type="ECO:0000256" key="10">
    <source>
        <dbReference type="SAM" id="Phobius"/>
    </source>
</evidence>
<feature type="transmembrane region" description="Helical" evidence="10">
    <location>
        <begin position="183"/>
        <end position="200"/>
    </location>
</feature>
<dbReference type="EMBL" id="QEAM01000529">
    <property type="protein sequence ID" value="TPX39036.1"/>
    <property type="molecule type" value="Genomic_DNA"/>
</dbReference>
<keyword evidence="5" id="KW-0067">ATP-binding</keyword>
<comment type="caution">
    <text evidence="14">The sequence shown here is derived from an EMBL/GenBank/DDBJ whole genome shotgun (WGS) entry which is preliminary data.</text>
</comment>
<dbReference type="SMART" id="SM00382">
    <property type="entry name" value="AAA"/>
    <property type="match status" value="1"/>
</dbReference>
<feature type="compositionally biased region" description="Basic and acidic residues" evidence="9">
    <location>
        <begin position="953"/>
        <end position="966"/>
    </location>
</feature>
<comment type="similarity">
    <text evidence="8">Belongs to the ABC transporter superfamily. ABCB family. Heavy Metal importer (TC 3.A.1.210) subfamily.</text>
</comment>
<keyword evidence="15" id="KW-1185">Reference proteome</keyword>
<dbReference type="EMBL" id="QEAN01000455">
    <property type="protein sequence ID" value="TPX36421.1"/>
    <property type="molecule type" value="Genomic_DNA"/>
</dbReference>
<proteinExistence type="inferred from homology"/>
<dbReference type="Gene3D" id="1.20.1560.10">
    <property type="entry name" value="ABC transporter type 1, transmembrane domain"/>
    <property type="match status" value="1"/>
</dbReference>
<feature type="domain" description="ABC transmembrane type-1" evidence="12">
    <location>
        <begin position="327"/>
        <end position="642"/>
    </location>
</feature>
<evidence type="ECO:0000259" key="11">
    <source>
        <dbReference type="PROSITE" id="PS50893"/>
    </source>
</evidence>
<dbReference type="GO" id="GO:0020037">
    <property type="term" value="F:heme binding"/>
    <property type="evidence" value="ECO:0007669"/>
    <property type="project" value="TreeGrafter"/>
</dbReference>
<feature type="transmembrane region" description="Helical" evidence="10">
    <location>
        <begin position="319"/>
        <end position="342"/>
    </location>
</feature>
<dbReference type="Proteomes" id="UP000317494">
    <property type="component" value="Unassembled WGS sequence"/>
</dbReference>
<evidence type="ECO:0000259" key="12">
    <source>
        <dbReference type="PROSITE" id="PS50929"/>
    </source>
</evidence>
<dbReference type="STRING" id="286115.A0A507CKR8"/>
<dbReference type="Proteomes" id="UP000320475">
    <property type="component" value="Unassembled WGS sequence"/>
</dbReference>
<feature type="transmembrane region" description="Helical" evidence="10">
    <location>
        <begin position="496"/>
        <end position="516"/>
    </location>
</feature>
<dbReference type="FunFam" id="3.40.50.300:FF:000186">
    <property type="entry name" value="ATP-binding cassette sub-family B member 7, mitochondrial"/>
    <property type="match status" value="1"/>
</dbReference>
<dbReference type="PANTHER" id="PTHR24221">
    <property type="entry name" value="ATP-BINDING CASSETTE SUB-FAMILY B"/>
    <property type="match status" value="1"/>
</dbReference>
<dbReference type="InterPro" id="IPR039421">
    <property type="entry name" value="Type_1_exporter"/>
</dbReference>
<evidence type="ECO:0000313" key="15">
    <source>
        <dbReference type="Proteomes" id="UP000317494"/>
    </source>
</evidence>
<evidence type="ECO:0000313" key="14">
    <source>
        <dbReference type="EMBL" id="TPX39036.1"/>
    </source>
</evidence>
<dbReference type="SUPFAM" id="SSF90123">
    <property type="entry name" value="ABC transporter transmembrane region"/>
    <property type="match status" value="1"/>
</dbReference>
<evidence type="ECO:0000256" key="5">
    <source>
        <dbReference type="ARBA" id="ARBA00022840"/>
    </source>
</evidence>
<comment type="subcellular location">
    <subcellularLocation>
        <location evidence="1">Membrane</location>
        <topology evidence="1">Multi-pass membrane protein</topology>
    </subcellularLocation>
</comment>
<keyword evidence="4" id="KW-0547">Nucleotide-binding</keyword>
<sequence length="996" mass="111127">MHSSQNQGTHQDGLLSPSNLRSLVCAVNAGALSLILLVRLLLSRHRRIIIRRIVEREPLLQSNDSNNNNGPHVKPVYTNSDAYLASAAATTSFLILVTYILDLVWILGLYTRISSAAPSRGLPLSLSLVGHDSKGSQYPAPSLALMSGSILQLATWCVHHAILLRDWRNGVVESRRSQRHRPIAKSLILFWSVVFTTHVFQAYHFRQYLNHPEWFPDETAPIGTGVSTLATGFVVSFGGRMMLLLGLLIIGAITLILSNQPTTIHLNGNTEAQRDSTAPEARPHSRSASEYKPPSSMQDFAKHMAKLIPFLWPRGKDALLLQSLICLCFVLLVVGRVVNLLVPMQFKHIVDMFGKAATGGPGFMLRIDRILQSSGNDNLSDGGKQMSFHHAWSAIFLFIGLKLLQGGSGLLSCAEDMLFLPVSQYTTRQVMVRVFEYLHNLSMRFHLHRKTGEILRIQERGTASIGSLLELFLFNVVPTLADIGIATVYFTFQFDLVFGTIVMATMALYVTCTVIVTEWRMKFRRVTNELDNAMEARAVDSLLNFETVKYFCAESFEVGQYRHAIRDYQRADFKSSATLFLLNSLQNVIINAGLLTGSLLCARRIFIDGNMTVGDFVLYYTYVNQLYEPLNYLGSVYRMIQKNFVDMEKMLDLMHEHREVEDLPDAGPLQVNRGEVVFENVTFAYDPRLPILKGISFAVPPGCTVALVGQTGSGKSTILRLLLRFYDVQFGRILIDGQDIRSVTQKSLRKIIGVVPQDTVLFNQTIGYNIRYGRLDATSSEVEDAAKAASVHDKIMTFPDGYETKVGERGLRLSGGEKQRVAIARTVLKNPPVICLDEATSSLDSHTERSIQMELDRMSRDRTTLIIAHRLSTIVNADVILVLKDGEIVERGSHVDLMQNSNGLYCSMWMKQLDDEVSRLRKARRTEDLGKSAGVRGDSDNGSSDTGSNLGEGIEKPGRKLDKDVVDEVVESANVREKIRLGAVERHEGDENEEEP</sequence>
<dbReference type="InterPro" id="IPR027417">
    <property type="entry name" value="P-loop_NTPase"/>
</dbReference>
<evidence type="ECO:0000256" key="3">
    <source>
        <dbReference type="ARBA" id="ARBA00022692"/>
    </source>
</evidence>
<dbReference type="PROSITE" id="PS00211">
    <property type="entry name" value="ABC_TRANSPORTER_1"/>
    <property type="match status" value="1"/>
</dbReference>
<dbReference type="AlphaFoldDB" id="A0A507CKR8"/>
<feature type="transmembrane region" description="Helical" evidence="10">
    <location>
        <begin position="220"/>
        <end position="237"/>
    </location>
</feature>
<dbReference type="GO" id="GO:0005774">
    <property type="term" value="C:vacuolar membrane"/>
    <property type="evidence" value="ECO:0007669"/>
    <property type="project" value="TreeGrafter"/>
</dbReference>
<keyword evidence="6 10" id="KW-1133">Transmembrane helix</keyword>
<feature type="domain" description="ABC transporter" evidence="11">
    <location>
        <begin position="676"/>
        <end position="910"/>
    </location>
</feature>
<keyword evidence="3 10" id="KW-0812">Transmembrane</keyword>
<dbReference type="InterPro" id="IPR017871">
    <property type="entry name" value="ABC_transporter-like_CS"/>
</dbReference>
<evidence type="ECO:0000256" key="8">
    <source>
        <dbReference type="ARBA" id="ARBA00024363"/>
    </source>
</evidence>
<dbReference type="CDD" id="cd18581">
    <property type="entry name" value="ABC_6TM_ABCB6"/>
    <property type="match status" value="1"/>
</dbReference>
<dbReference type="OrthoDB" id="6500128at2759"/>
<dbReference type="InterPro" id="IPR036640">
    <property type="entry name" value="ABC1_TM_sf"/>
</dbReference>
<evidence type="ECO:0000256" key="2">
    <source>
        <dbReference type="ARBA" id="ARBA00022448"/>
    </source>
</evidence>
<evidence type="ECO:0000256" key="7">
    <source>
        <dbReference type="ARBA" id="ARBA00023136"/>
    </source>
</evidence>
<feature type="transmembrane region" description="Helical" evidence="10">
    <location>
        <begin position="143"/>
        <end position="163"/>
    </location>
</feature>
<dbReference type="PROSITE" id="PS50893">
    <property type="entry name" value="ABC_TRANSPORTER_2"/>
    <property type="match status" value="1"/>
</dbReference>
<dbReference type="Gene3D" id="3.40.50.300">
    <property type="entry name" value="P-loop containing nucleotide triphosphate hydrolases"/>
    <property type="match status" value="1"/>
</dbReference>
<feature type="transmembrane region" description="Helical" evidence="10">
    <location>
        <begin position="20"/>
        <end position="42"/>
    </location>
</feature>
<feature type="region of interest" description="Disordered" evidence="9">
    <location>
        <begin position="925"/>
        <end position="966"/>
    </location>
</feature>
<reference evidence="15 16" key="1">
    <citation type="journal article" date="2019" name="Sci. Rep.">
        <title>Comparative genomics of chytrid fungi reveal insights into the obligate biotrophic and pathogenic lifestyle of Synchytrium endobioticum.</title>
        <authorList>
            <person name="van de Vossenberg B.T.L.H."/>
            <person name="Warris S."/>
            <person name="Nguyen H.D.T."/>
            <person name="van Gent-Pelzer M.P.E."/>
            <person name="Joly D.L."/>
            <person name="van de Geest H.C."/>
            <person name="Bonants P.J.M."/>
            <person name="Smith D.S."/>
            <person name="Levesque C.A."/>
            <person name="van der Lee T.A.J."/>
        </authorList>
    </citation>
    <scope>NUCLEOTIDE SEQUENCE [LARGE SCALE GENOMIC DNA]</scope>
    <source>
        <strain evidence="14 16">LEV6574</strain>
        <strain evidence="13 15">MB42</strain>
    </source>
</reference>
<evidence type="ECO:0000256" key="1">
    <source>
        <dbReference type="ARBA" id="ARBA00004141"/>
    </source>
</evidence>
<dbReference type="GO" id="GO:0015439">
    <property type="term" value="F:ABC-type heme transporter activity"/>
    <property type="evidence" value="ECO:0007669"/>
    <property type="project" value="TreeGrafter"/>
</dbReference>
<dbReference type="InterPro" id="IPR003593">
    <property type="entry name" value="AAA+_ATPase"/>
</dbReference>
<feature type="region of interest" description="Disordered" evidence="9">
    <location>
        <begin position="267"/>
        <end position="296"/>
    </location>
</feature>
<evidence type="ECO:0000256" key="9">
    <source>
        <dbReference type="SAM" id="MobiDB-lite"/>
    </source>
</evidence>
<dbReference type="PROSITE" id="PS50929">
    <property type="entry name" value="ABC_TM1F"/>
    <property type="match status" value="1"/>
</dbReference>
<dbReference type="InterPro" id="IPR003439">
    <property type="entry name" value="ABC_transporter-like_ATP-bd"/>
</dbReference>
<name>A0A507CKR8_9FUNG</name>
<dbReference type="InterPro" id="IPR011527">
    <property type="entry name" value="ABC1_TM_dom"/>
</dbReference>
<evidence type="ECO:0000313" key="13">
    <source>
        <dbReference type="EMBL" id="TPX36421.1"/>
    </source>
</evidence>
<keyword evidence="7 10" id="KW-0472">Membrane</keyword>
<evidence type="ECO:0000256" key="4">
    <source>
        <dbReference type="ARBA" id="ARBA00022741"/>
    </source>
</evidence>
<feature type="transmembrane region" description="Helical" evidence="10">
    <location>
        <begin position="242"/>
        <end position="258"/>
    </location>
</feature>
<dbReference type="CDD" id="cd03253">
    <property type="entry name" value="ABCC_ATM1_transporter"/>
    <property type="match status" value="1"/>
</dbReference>
<keyword evidence="2" id="KW-0813">Transport</keyword>
<feature type="compositionally biased region" description="Basic and acidic residues" evidence="9">
    <location>
        <begin position="977"/>
        <end position="989"/>
    </location>
</feature>
<dbReference type="GO" id="GO:0005524">
    <property type="term" value="F:ATP binding"/>
    <property type="evidence" value="ECO:0007669"/>
    <property type="project" value="UniProtKB-KW"/>
</dbReference>
<evidence type="ECO:0000256" key="6">
    <source>
        <dbReference type="ARBA" id="ARBA00022989"/>
    </source>
</evidence>
<feature type="compositionally biased region" description="Low complexity" evidence="9">
    <location>
        <begin position="940"/>
        <end position="951"/>
    </location>
</feature>
<dbReference type="VEuPathDB" id="FungiDB:SeMB42_g07087"/>
<feature type="region of interest" description="Disordered" evidence="9">
    <location>
        <begin position="977"/>
        <end position="996"/>
    </location>
</feature>
<accession>A0A507CKR8</accession>